<comment type="caution">
    <text evidence="2">The sequence shown here is derived from an EMBL/GenBank/DDBJ whole genome shotgun (WGS) entry which is preliminary data.</text>
</comment>
<gene>
    <name evidence="2" type="ORF">KC19_VG325200</name>
</gene>
<dbReference type="EMBL" id="CM026426">
    <property type="protein sequence ID" value="KAG0575188.1"/>
    <property type="molecule type" value="Genomic_DNA"/>
</dbReference>
<accession>A0A8T0HXT9</accession>
<evidence type="ECO:0008006" key="4">
    <source>
        <dbReference type="Google" id="ProtNLM"/>
    </source>
</evidence>
<organism evidence="2 3">
    <name type="scientific">Ceratodon purpureus</name>
    <name type="common">Fire moss</name>
    <name type="synonym">Dicranum purpureum</name>
    <dbReference type="NCBI Taxonomy" id="3225"/>
    <lineage>
        <taxon>Eukaryota</taxon>
        <taxon>Viridiplantae</taxon>
        <taxon>Streptophyta</taxon>
        <taxon>Embryophyta</taxon>
        <taxon>Bryophyta</taxon>
        <taxon>Bryophytina</taxon>
        <taxon>Bryopsida</taxon>
        <taxon>Dicranidae</taxon>
        <taxon>Pseudoditrichales</taxon>
        <taxon>Ditrichaceae</taxon>
        <taxon>Ceratodon</taxon>
    </lineage>
</organism>
<protein>
    <recommendedName>
        <fullName evidence="4">Secreted protein</fullName>
    </recommendedName>
</protein>
<name>A0A8T0HXT9_CERPU</name>
<feature type="chain" id="PRO_5035863761" description="Secreted protein" evidence="1">
    <location>
        <begin position="23"/>
        <end position="101"/>
    </location>
</feature>
<sequence length="101" mass="11614">MRSSSKLCFLFWATLCINSSEGLMLYVDCQGSRDVARQGDCRYLTMVARTCVRRHGPPNFDQRNQYKVLPASQSTLRHRWDNLEMKSSSHLPLDHSSMTGM</sequence>
<keyword evidence="3" id="KW-1185">Reference proteome</keyword>
<feature type="signal peptide" evidence="1">
    <location>
        <begin position="1"/>
        <end position="22"/>
    </location>
</feature>
<dbReference type="Proteomes" id="UP000822688">
    <property type="component" value="Chromosome V"/>
</dbReference>
<evidence type="ECO:0000313" key="2">
    <source>
        <dbReference type="EMBL" id="KAG0575188.1"/>
    </source>
</evidence>
<evidence type="ECO:0000313" key="3">
    <source>
        <dbReference type="Proteomes" id="UP000822688"/>
    </source>
</evidence>
<proteinExistence type="predicted"/>
<keyword evidence="1" id="KW-0732">Signal</keyword>
<dbReference type="AlphaFoldDB" id="A0A8T0HXT9"/>
<reference evidence="2" key="1">
    <citation type="submission" date="2020-06" db="EMBL/GenBank/DDBJ databases">
        <title>WGS assembly of Ceratodon purpureus strain R40.</title>
        <authorList>
            <person name="Carey S.B."/>
            <person name="Jenkins J."/>
            <person name="Shu S."/>
            <person name="Lovell J.T."/>
            <person name="Sreedasyam A."/>
            <person name="Maumus F."/>
            <person name="Tiley G.P."/>
            <person name="Fernandez-Pozo N."/>
            <person name="Barry K."/>
            <person name="Chen C."/>
            <person name="Wang M."/>
            <person name="Lipzen A."/>
            <person name="Daum C."/>
            <person name="Saski C.A."/>
            <person name="Payton A.C."/>
            <person name="Mcbreen J.C."/>
            <person name="Conrad R.E."/>
            <person name="Kollar L.M."/>
            <person name="Olsson S."/>
            <person name="Huttunen S."/>
            <person name="Landis J.B."/>
            <person name="Wickett N.J."/>
            <person name="Johnson M.G."/>
            <person name="Rensing S.A."/>
            <person name="Grimwood J."/>
            <person name="Schmutz J."/>
            <person name="Mcdaniel S.F."/>
        </authorList>
    </citation>
    <scope>NUCLEOTIDE SEQUENCE</scope>
    <source>
        <strain evidence="2">R40</strain>
    </source>
</reference>
<evidence type="ECO:0000256" key="1">
    <source>
        <dbReference type="SAM" id="SignalP"/>
    </source>
</evidence>